<keyword evidence="1" id="KW-0732">Signal</keyword>
<comment type="caution">
    <text evidence="2">The sequence shown here is derived from an EMBL/GenBank/DDBJ whole genome shotgun (WGS) entry which is preliminary data.</text>
</comment>
<dbReference type="RefSeq" id="WP_022125032.1">
    <property type="nucleotide sequence ID" value="NZ_FR880880.1"/>
</dbReference>
<protein>
    <submittedName>
        <fullName evidence="2">Uncharacterized protein</fullName>
    </submittedName>
</protein>
<dbReference type="EMBL" id="CBCJ010000193">
    <property type="protein sequence ID" value="CDA72203.1"/>
    <property type="molecule type" value="Genomic_DNA"/>
</dbReference>
<reference evidence="2" key="1">
    <citation type="submission" date="2012-11" db="EMBL/GenBank/DDBJ databases">
        <title>Dependencies among metagenomic species, viruses, plasmids and units of genetic variation.</title>
        <authorList>
            <person name="Nielsen H.B."/>
            <person name="Almeida M."/>
            <person name="Juncker A.S."/>
            <person name="Rasmussen S."/>
            <person name="Li J."/>
            <person name="Sunagawa S."/>
            <person name="Plichta D."/>
            <person name="Gautier L."/>
            <person name="Le Chatelier E."/>
            <person name="Peletier E."/>
            <person name="Bonde I."/>
            <person name="Nielsen T."/>
            <person name="Manichanh C."/>
            <person name="Arumugam M."/>
            <person name="Batto J."/>
            <person name="Santos M.B.Q.D."/>
            <person name="Blom N."/>
            <person name="Borruel N."/>
            <person name="Burgdorf K.S."/>
            <person name="Boumezbeur F."/>
            <person name="Casellas F."/>
            <person name="Dore J."/>
            <person name="Guarner F."/>
            <person name="Hansen T."/>
            <person name="Hildebrand F."/>
            <person name="Kaas R.S."/>
            <person name="Kennedy S."/>
            <person name="Kristiansen K."/>
            <person name="Kultima J.R."/>
            <person name="Leonard P."/>
            <person name="Levenez F."/>
            <person name="Lund O."/>
            <person name="Moumen B."/>
            <person name="Le Paslier D."/>
            <person name="Pons N."/>
            <person name="Pedersen O."/>
            <person name="Prifti E."/>
            <person name="Qin J."/>
            <person name="Raes J."/>
            <person name="Tap J."/>
            <person name="Tims S."/>
            <person name="Ussery D.W."/>
            <person name="Yamada T."/>
            <person name="MetaHit consortium"/>
            <person name="Renault P."/>
            <person name="Sicheritz-Ponten T."/>
            <person name="Bork P."/>
            <person name="Wang J."/>
            <person name="Brunak S."/>
            <person name="Ehrlich S.D."/>
        </authorList>
    </citation>
    <scope>NUCLEOTIDE SEQUENCE [LARGE SCALE GENOMIC DNA]</scope>
</reference>
<dbReference type="Proteomes" id="UP000018362">
    <property type="component" value="Unassembled WGS sequence"/>
</dbReference>
<feature type="signal peptide" evidence="1">
    <location>
        <begin position="1"/>
        <end position="21"/>
    </location>
</feature>
<feature type="chain" id="PRO_5004401878" evidence="1">
    <location>
        <begin position="22"/>
        <end position="269"/>
    </location>
</feature>
<evidence type="ECO:0000313" key="2">
    <source>
        <dbReference type="EMBL" id="CDA72203.1"/>
    </source>
</evidence>
<name>R6C6S1_9BACT</name>
<gene>
    <name evidence="2" type="ORF">BN509_00457</name>
</gene>
<dbReference type="AlphaFoldDB" id="R6C6S1"/>
<evidence type="ECO:0000313" key="3">
    <source>
        <dbReference type="Proteomes" id="UP000018362"/>
    </source>
</evidence>
<proteinExistence type="predicted"/>
<accession>R6C6S1</accession>
<evidence type="ECO:0000256" key="1">
    <source>
        <dbReference type="SAM" id="SignalP"/>
    </source>
</evidence>
<sequence>MKKVRLFLMAFMSLVAVSASAQFVNSGNKSQTATTSSFNSGSSYKVDLNSWDRITVSYSPMKYVTDIKGTDDFNMTGFSLGYEKGFSIARSLPIFIETGANMQYAFKTFDNEDREDAGISSPHYYDMKATYSTLNLKVPVNLAYKLTFGDVSLIPYVGLNFKLNLLGQLKYSLEDPDDLEGSQYDDEDDFWNDIEDSDEDGMKQTLNMFEKKDVGGKDYVWKRFQMGWQIGVGLDYNNLHVGLGYTKDIMELCKKVKTSSVMVSLGYNF</sequence>
<organism evidence="2 3">
    <name type="scientific">Phocaeicola coprocola CAG:162</name>
    <dbReference type="NCBI Taxonomy" id="1263040"/>
    <lineage>
        <taxon>Bacteria</taxon>
        <taxon>Pseudomonadati</taxon>
        <taxon>Bacteroidota</taxon>
        <taxon>Bacteroidia</taxon>
        <taxon>Bacteroidales</taxon>
        <taxon>Bacteroidaceae</taxon>
        <taxon>Phocaeicola</taxon>
    </lineage>
</organism>